<keyword evidence="4 7" id="KW-0418">Kinase</keyword>
<dbReference type="GO" id="GO:0004740">
    <property type="term" value="F:pyruvate dehydrogenase (acetyl-transferring) kinase activity"/>
    <property type="evidence" value="ECO:0007669"/>
    <property type="project" value="EnsemblFungi"/>
</dbReference>
<dbReference type="GO" id="GO:0005524">
    <property type="term" value="F:ATP binding"/>
    <property type="evidence" value="ECO:0007669"/>
    <property type="project" value="UniProtKB-UniRule"/>
</dbReference>
<dbReference type="RefSeq" id="XP_016639441.1">
    <property type="nucleotide sequence ID" value="XM_016790931.1"/>
</dbReference>
<dbReference type="InterPro" id="IPR039028">
    <property type="entry name" value="BCKD/PDK"/>
</dbReference>
<dbReference type="InterPro" id="IPR036784">
    <property type="entry name" value="AK/P_DHK_N_sf"/>
</dbReference>
<evidence type="ECO:0000259" key="9">
    <source>
        <dbReference type="Pfam" id="PF10436"/>
    </source>
</evidence>
<dbReference type="GO" id="GO:0010906">
    <property type="term" value="P:regulation of glucose metabolic process"/>
    <property type="evidence" value="ECO:0007669"/>
    <property type="project" value="TreeGrafter"/>
</dbReference>
<keyword evidence="3 7" id="KW-0547">Nucleotide-binding</keyword>
<comment type="subcellular location">
    <subcellularLocation>
        <location evidence="7">Mitochondrion matrix</location>
    </subcellularLocation>
</comment>
<feature type="domain" description="Branched-chain alpha-ketoacid dehydrogenase kinase/Pyruvate dehydrogenase kinase N-terminal" evidence="9">
    <location>
        <begin position="2"/>
        <end position="158"/>
    </location>
</feature>
<dbReference type="Gene3D" id="3.30.565.10">
    <property type="entry name" value="Histidine kinase-like ATPase, C-terminal domain"/>
    <property type="match status" value="1"/>
</dbReference>
<reference evidence="10 11" key="1">
    <citation type="journal article" date="2014" name="Genome Announc.">
        <title>Draft genome sequence of the pathogenic fungus Scedosporium apiospermum.</title>
        <authorList>
            <person name="Vandeputte P."/>
            <person name="Ghamrawi S."/>
            <person name="Rechenmann M."/>
            <person name="Iltis A."/>
            <person name="Giraud S."/>
            <person name="Fleury M."/>
            <person name="Thornton C."/>
            <person name="Delhaes L."/>
            <person name="Meyer W."/>
            <person name="Papon N."/>
            <person name="Bouchara J.P."/>
        </authorList>
    </citation>
    <scope>NUCLEOTIDE SEQUENCE [LARGE SCALE GENOMIC DNA]</scope>
    <source>
        <strain evidence="10 11">IHEM 14462</strain>
    </source>
</reference>
<keyword evidence="6 7" id="KW-0496">Mitochondrion</keyword>
<sequence>MVFGRSLTESRLINSANYVRTELPTRIAHRIRDMQHLPYAVVKNPHISDVYNLYYNAFDSFRKIKEINTLEENDEFCKTISKNLQAHLTVIPKLAMGIIECSDLMDAQSLDKFMNTILRSRISRRVIAEQHLALTETYNSPWFSPGAKLSEADFIGEVFIKCVAKDVIDRCGLAVQALARATYGPEVQIPEIKVEGHLNASFPYILSHLEYIVGELLRNSVQAVIERQIRESERQQKDNPDQSHPAAPLPPIEVTICESPQLIIIRISDQGGGVPRDVLPHLWSFSKGPRGQKLLENLGKVPKMAATMQELHIHDEIARADLRTPSSYESAPITSSSSLSSLSNRPPNLQLGMGLPLSRVYAEYWAGSLELHSLEGYGVDTFLQISRLGNKNEQLTTRATIDAV</sequence>
<dbReference type="Pfam" id="PF10436">
    <property type="entry name" value="BCDHK_Adom3"/>
    <property type="match status" value="1"/>
</dbReference>
<dbReference type="EC" id="2.7.11.-" evidence="7"/>
<evidence type="ECO:0000256" key="3">
    <source>
        <dbReference type="ARBA" id="ARBA00022741"/>
    </source>
</evidence>
<evidence type="ECO:0000256" key="4">
    <source>
        <dbReference type="ARBA" id="ARBA00022777"/>
    </source>
</evidence>
<feature type="compositionally biased region" description="Polar residues" evidence="8">
    <location>
        <begin position="325"/>
        <end position="334"/>
    </location>
</feature>
<evidence type="ECO:0000313" key="11">
    <source>
        <dbReference type="Proteomes" id="UP000028545"/>
    </source>
</evidence>
<gene>
    <name evidence="10" type="ORF">SAPIO_CDS9576</name>
</gene>
<evidence type="ECO:0000256" key="6">
    <source>
        <dbReference type="ARBA" id="ARBA00023128"/>
    </source>
</evidence>
<dbReference type="OrthoDB" id="407390at2759"/>
<dbReference type="VEuPathDB" id="FungiDB:SAPIO_CDS9576"/>
<dbReference type="GO" id="GO:0005759">
    <property type="term" value="C:mitochondrial matrix"/>
    <property type="evidence" value="ECO:0007669"/>
    <property type="project" value="UniProtKB-SubCell"/>
</dbReference>
<evidence type="ECO:0000256" key="7">
    <source>
        <dbReference type="RuleBase" id="RU366032"/>
    </source>
</evidence>
<dbReference type="SUPFAM" id="SSF55874">
    <property type="entry name" value="ATPase domain of HSP90 chaperone/DNA topoisomerase II/histidine kinase"/>
    <property type="match status" value="2"/>
</dbReference>
<feature type="compositionally biased region" description="Basic and acidic residues" evidence="8">
    <location>
        <begin position="231"/>
        <end position="241"/>
    </location>
</feature>
<evidence type="ECO:0000256" key="1">
    <source>
        <dbReference type="ARBA" id="ARBA00006155"/>
    </source>
</evidence>
<comment type="similarity">
    <text evidence="1 7">Belongs to the PDK/BCKDK protein kinase family.</text>
</comment>
<evidence type="ECO:0000256" key="2">
    <source>
        <dbReference type="ARBA" id="ARBA00022679"/>
    </source>
</evidence>
<comment type="caution">
    <text evidence="10">The sequence shown here is derived from an EMBL/GenBank/DDBJ whole genome shotgun (WGS) entry which is preliminary data.</text>
</comment>
<dbReference type="GeneID" id="27728648"/>
<dbReference type="Proteomes" id="UP000028545">
    <property type="component" value="Unassembled WGS sequence"/>
</dbReference>
<keyword evidence="2 7" id="KW-0808">Transferase</keyword>
<name>A0A084FX30_PSEDA</name>
<evidence type="ECO:0000256" key="5">
    <source>
        <dbReference type="ARBA" id="ARBA00022840"/>
    </source>
</evidence>
<dbReference type="InterPro" id="IPR018955">
    <property type="entry name" value="BCDHK/PDK_N"/>
</dbReference>
<dbReference type="SUPFAM" id="SSF69012">
    <property type="entry name" value="alpha-ketoacid dehydrogenase kinase, N-terminal domain"/>
    <property type="match status" value="1"/>
</dbReference>
<protein>
    <recommendedName>
        <fullName evidence="7">Protein-serine/threonine kinase</fullName>
        <ecNumber evidence="7">2.7.11.-</ecNumber>
    </recommendedName>
</protein>
<dbReference type="KEGG" id="sapo:SAPIO_CDS9576"/>
<accession>A0A084FX30</accession>
<proteinExistence type="inferred from homology"/>
<dbReference type="PANTHER" id="PTHR11947:SF25">
    <property type="entry name" value="[PYRUVATE DEHYDROGENASE (ACETYL-TRANSFERRING)] KINASE 2, MITOCHONDRIAL"/>
    <property type="match status" value="1"/>
</dbReference>
<dbReference type="HOGENOM" id="CLU_023861_0_0_1"/>
<dbReference type="PANTHER" id="PTHR11947">
    <property type="entry name" value="PYRUVATE DEHYDROGENASE KINASE"/>
    <property type="match status" value="1"/>
</dbReference>
<dbReference type="AlphaFoldDB" id="A0A084FX30"/>
<evidence type="ECO:0000313" key="10">
    <source>
        <dbReference type="EMBL" id="KEZ39642.1"/>
    </source>
</evidence>
<organism evidence="10 11">
    <name type="scientific">Pseudallescheria apiosperma</name>
    <name type="common">Scedosporium apiospermum</name>
    <dbReference type="NCBI Taxonomy" id="563466"/>
    <lineage>
        <taxon>Eukaryota</taxon>
        <taxon>Fungi</taxon>
        <taxon>Dikarya</taxon>
        <taxon>Ascomycota</taxon>
        <taxon>Pezizomycotina</taxon>
        <taxon>Sordariomycetes</taxon>
        <taxon>Hypocreomycetidae</taxon>
        <taxon>Microascales</taxon>
        <taxon>Microascaceae</taxon>
        <taxon>Scedosporium</taxon>
    </lineage>
</organism>
<feature type="region of interest" description="Disordered" evidence="8">
    <location>
        <begin position="325"/>
        <end position="345"/>
    </location>
</feature>
<feature type="region of interest" description="Disordered" evidence="8">
    <location>
        <begin position="231"/>
        <end position="250"/>
    </location>
</feature>
<dbReference type="EMBL" id="JOWA01000143">
    <property type="protein sequence ID" value="KEZ39642.1"/>
    <property type="molecule type" value="Genomic_DNA"/>
</dbReference>
<evidence type="ECO:0000256" key="8">
    <source>
        <dbReference type="SAM" id="MobiDB-lite"/>
    </source>
</evidence>
<dbReference type="InterPro" id="IPR036890">
    <property type="entry name" value="HATPase_C_sf"/>
</dbReference>
<keyword evidence="5 7" id="KW-0067">ATP-binding</keyword>
<dbReference type="GO" id="GO:1901524">
    <property type="term" value="P:regulation of mitophagy"/>
    <property type="evidence" value="ECO:0007669"/>
    <property type="project" value="EnsemblFungi"/>
</dbReference>
<dbReference type="OMA" id="ICEAQEH"/>
<keyword evidence="11" id="KW-1185">Reference proteome</keyword>
<dbReference type="Gene3D" id="1.20.140.20">
    <property type="entry name" value="Alpha-ketoacid/pyruvate dehydrogenase kinase, N-terminal domain"/>
    <property type="match status" value="1"/>
</dbReference>